<feature type="transmembrane region" description="Helical" evidence="8">
    <location>
        <begin position="255"/>
        <end position="281"/>
    </location>
</feature>
<name>A0A1B9QVL3_9VIBR</name>
<keyword evidence="10" id="KW-1185">Reference proteome</keyword>
<organism evidence="9 10">
    <name type="scientific">Vibrio genomosp. F10</name>
    <dbReference type="NCBI Taxonomy" id="723171"/>
    <lineage>
        <taxon>Bacteria</taxon>
        <taxon>Pseudomonadati</taxon>
        <taxon>Pseudomonadota</taxon>
        <taxon>Gammaproteobacteria</taxon>
        <taxon>Vibrionales</taxon>
        <taxon>Vibrionaceae</taxon>
        <taxon>Vibrio</taxon>
    </lineage>
</organism>
<feature type="transmembrane region" description="Helical" evidence="8">
    <location>
        <begin position="20"/>
        <end position="46"/>
    </location>
</feature>
<comment type="caution">
    <text evidence="9">The sequence shown here is derived from an EMBL/GenBank/DDBJ whole genome shotgun (WGS) entry which is preliminary data.</text>
</comment>
<reference evidence="10" key="1">
    <citation type="submission" date="2016-06" db="EMBL/GenBank/DDBJ databases">
        <authorList>
            <person name="Hehemann J.-H."/>
            <person name="Arevalo P."/>
            <person name="Datta M.S."/>
            <person name="Polz M.F."/>
        </authorList>
    </citation>
    <scope>NUCLEOTIDE SEQUENCE [LARGE SCALE GENOMIC DNA]</scope>
    <source>
        <strain evidence="10">9CSC122</strain>
    </source>
</reference>
<keyword evidence="4" id="KW-0997">Cell inner membrane</keyword>
<evidence type="ECO:0000256" key="7">
    <source>
        <dbReference type="ARBA" id="ARBA00023136"/>
    </source>
</evidence>
<dbReference type="GO" id="GO:0005886">
    <property type="term" value="C:plasma membrane"/>
    <property type="evidence" value="ECO:0007669"/>
    <property type="project" value="UniProtKB-SubCell"/>
</dbReference>
<keyword evidence="5 8" id="KW-0812">Transmembrane</keyword>
<protein>
    <submittedName>
        <fullName evidence="9">Paraquat-inducible protein A</fullName>
    </submittedName>
</protein>
<gene>
    <name evidence="9" type="ORF">A6E14_14985</name>
</gene>
<proteinExistence type="inferred from homology"/>
<evidence type="ECO:0000313" key="10">
    <source>
        <dbReference type="Proteomes" id="UP000093173"/>
    </source>
</evidence>
<evidence type="ECO:0000256" key="4">
    <source>
        <dbReference type="ARBA" id="ARBA00022519"/>
    </source>
</evidence>
<evidence type="ECO:0000256" key="8">
    <source>
        <dbReference type="SAM" id="Phobius"/>
    </source>
</evidence>
<feature type="transmembrane region" description="Helical" evidence="8">
    <location>
        <begin position="287"/>
        <end position="310"/>
    </location>
</feature>
<evidence type="ECO:0000256" key="5">
    <source>
        <dbReference type="ARBA" id="ARBA00022692"/>
    </source>
</evidence>
<keyword evidence="3" id="KW-1003">Cell membrane</keyword>
<evidence type="ECO:0000256" key="1">
    <source>
        <dbReference type="ARBA" id="ARBA00004429"/>
    </source>
</evidence>
<accession>A0A1B9QVL3</accession>
<evidence type="ECO:0000256" key="6">
    <source>
        <dbReference type="ARBA" id="ARBA00022989"/>
    </source>
</evidence>
<sequence>MIPATLPSGIFLLFDEGFPLLGLLIFFCSSLAPLAVCLSVVMAHAATAFRMFGLLKFSLSVIQGLKHWVMIDVFLFSVAVSCFKLQDYSDIHVGPGLFALILLQLFTVLLLSRVSVRRYWEIWKQEKTYDFAEKTMHCHHCHLSQDESEQCIRCHKPIYHRKPKSIQKTWAYLIAATIALFPANLVPISIVITNGLLQEDTIMSGVISLVESDMWGIAAIIFIASIVVPIAKIFGIAYLLLAIHFKRRIFHRQRMMIYFAVKWIGKWSVLDLFVISIMLTLVDRGQILNFTPGFGAVAFGLVVVMTMLAAESLDPRLIWDNFPESKRKESNNE</sequence>
<dbReference type="Pfam" id="PF04403">
    <property type="entry name" value="PqiA"/>
    <property type="match status" value="2"/>
</dbReference>
<dbReference type="PANTHER" id="PTHR30462">
    <property type="entry name" value="INTERMEMBRANE TRANSPORT PROTEIN PQIB-RELATED"/>
    <property type="match status" value="1"/>
</dbReference>
<comment type="similarity">
    <text evidence="2">Belongs to the PqiA family.</text>
</comment>
<evidence type="ECO:0000256" key="2">
    <source>
        <dbReference type="ARBA" id="ARBA00007555"/>
    </source>
</evidence>
<feature type="transmembrane region" description="Helical" evidence="8">
    <location>
        <begin position="170"/>
        <end position="197"/>
    </location>
</feature>
<dbReference type="PANTHER" id="PTHR30462:SF1">
    <property type="entry name" value="INTERMEMBRANE TRANSPORT PROTEIN YEBS"/>
    <property type="match status" value="1"/>
</dbReference>
<evidence type="ECO:0000256" key="3">
    <source>
        <dbReference type="ARBA" id="ARBA00022475"/>
    </source>
</evidence>
<keyword evidence="6 8" id="KW-1133">Transmembrane helix</keyword>
<feature type="transmembrane region" description="Helical" evidence="8">
    <location>
        <begin position="92"/>
        <end position="111"/>
    </location>
</feature>
<dbReference type="AlphaFoldDB" id="A0A1B9QVL3"/>
<dbReference type="EMBL" id="MAJZ01000842">
    <property type="protein sequence ID" value="OCH73090.1"/>
    <property type="molecule type" value="Genomic_DNA"/>
</dbReference>
<keyword evidence="7 8" id="KW-0472">Membrane</keyword>
<dbReference type="NCBIfam" id="TIGR00155">
    <property type="entry name" value="pqiA_fam"/>
    <property type="match status" value="1"/>
</dbReference>
<dbReference type="InterPro" id="IPR005219">
    <property type="entry name" value="PqiA-like_proteobact"/>
</dbReference>
<comment type="subcellular location">
    <subcellularLocation>
        <location evidence="1">Cell inner membrane</location>
        <topology evidence="1">Multi-pass membrane protein</topology>
    </subcellularLocation>
</comment>
<dbReference type="Proteomes" id="UP000093173">
    <property type="component" value="Unassembled WGS sequence"/>
</dbReference>
<feature type="transmembrane region" description="Helical" evidence="8">
    <location>
        <begin position="217"/>
        <end position="243"/>
    </location>
</feature>
<dbReference type="InterPro" id="IPR051800">
    <property type="entry name" value="PqiA-PqiB_transport"/>
</dbReference>
<evidence type="ECO:0000313" key="9">
    <source>
        <dbReference type="EMBL" id="OCH73090.1"/>
    </source>
</evidence>
<dbReference type="InterPro" id="IPR007498">
    <property type="entry name" value="PqiA-like"/>
</dbReference>